<dbReference type="EMBL" id="GBRH01190407">
    <property type="protein sequence ID" value="JAE07489.1"/>
    <property type="molecule type" value="Transcribed_RNA"/>
</dbReference>
<organism evidence="1">
    <name type="scientific">Arundo donax</name>
    <name type="common">Giant reed</name>
    <name type="synonym">Donax arundinaceus</name>
    <dbReference type="NCBI Taxonomy" id="35708"/>
    <lineage>
        <taxon>Eukaryota</taxon>
        <taxon>Viridiplantae</taxon>
        <taxon>Streptophyta</taxon>
        <taxon>Embryophyta</taxon>
        <taxon>Tracheophyta</taxon>
        <taxon>Spermatophyta</taxon>
        <taxon>Magnoliopsida</taxon>
        <taxon>Liliopsida</taxon>
        <taxon>Poales</taxon>
        <taxon>Poaceae</taxon>
        <taxon>PACMAD clade</taxon>
        <taxon>Arundinoideae</taxon>
        <taxon>Arundineae</taxon>
        <taxon>Arundo</taxon>
    </lineage>
</organism>
<sequence>MELLPTAGTRRREIAFKMIDGDFKLFEGKWSVQEVMSSCNLQCSQIPNQSWNPITLLPFPACDYCCTSNSSHQRPCSEYNPRLTDLHFGETPRFFTCPVHR</sequence>
<proteinExistence type="predicted"/>
<accession>A0A0A9F8F0</accession>
<reference evidence="1" key="2">
    <citation type="journal article" date="2015" name="Data Brief">
        <title>Shoot transcriptome of the giant reed, Arundo donax.</title>
        <authorList>
            <person name="Barrero R.A."/>
            <person name="Guerrero F.D."/>
            <person name="Moolhuijzen P."/>
            <person name="Goolsby J.A."/>
            <person name="Tidwell J."/>
            <person name="Bellgard S.E."/>
            <person name="Bellgard M.I."/>
        </authorList>
    </citation>
    <scope>NUCLEOTIDE SEQUENCE</scope>
    <source>
        <tissue evidence="1">Shoot tissue taken approximately 20 cm above the soil surface</tissue>
    </source>
</reference>
<evidence type="ECO:0000313" key="1">
    <source>
        <dbReference type="EMBL" id="JAE07489.1"/>
    </source>
</evidence>
<protein>
    <submittedName>
        <fullName evidence="1">Uncharacterized protein</fullName>
    </submittedName>
</protein>
<dbReference type="AlphaFoldDB" id="A0A0A9F8F0"/>
<reference evidence="1" key="1">
    <citation type="submission" date="2014-09" db="EMBL/GenBank/DDBJ databases">
        <authorList>
            <person name="Magalhaes I.L.F."/>
            <person name="Oliveira U."/>
            <person name="Santos F.R."/>
            <person name="Vidigal T.H.D.A."/>
            <person name="Brescovit A.D."/>
            <person name="Santos A.J."/>
        </authorList>
    </citation>
    <scope>NUCLEOTIDE SEQUENCE</scope>
    <source>
        <tissue evidence="1">Shoot tissue taken approximately 20 cm above the soil surface</tissue>
    </source>
</reference>
<name>A0A0A9F8F0_ARUDO</name>